<evidence type="ECO:0000313" key="5">
    <source>
        <dbReference type="EMBL" id="MBM7473573.1"/>
    </source>
</evidence>
<organism evidence="5 6">
    <name type="scientific">Subtercola frigoramans</name>
    <dbReference type="NCBI Taxonomy" id="120298"/>
    <lineage>
        <taxon>Bacteria</taxon>
        <taxon>Bacillati</taxon>
        <taxon>Actinomycetota</taxon>
        <taxon>Actinomycetes</taxon>
        <taxon>Micrococcales</taxon>
        <taxon>Microbacteriaceae</taxon>
        <taxon>Subtercola</taxon>
    </lineage>
</organism>
<proteinExistence type="predicted"/>
<evidence type="ECO:0000313" key="6">
    <source>
        <dbReference type="Proteomes" id="UP000776164"/>
    </source>
</evidence>
<feature type="region of interest" description="Disordered" evidence="1">
    <location>
        <begin position="622"/>
        <end position="646"/>
    </location>
</feature>
<feature type="transmembrane region" description="Helical" evidence="2">
    <location>
        <begin position="280"/>
        <end position="306"/>
    </location>
</feature>
<dbReference type="InterPro" id="IPR018702">
    <property type="entry name" value="DUF2207"/>
</dbReference>
<feature type="domain" description="DUF2207" evidence="3">
    <location>
        <begin position="87"/>
        <end position="268"/>
    </location>
</feature>
<dbReference type="RefSeq" id="WP_205111139.1">
    <property type="nucleotide sequence ID" value="NZ_BAAAHT010000001.1"/>
</dbReference>
<sequence>MRVPRGMRGLRAAVSTIGVVALIILLGAPAAATASVPATVAHASASAANTATDRPAVSAVRGDVNDFTFNSFAGDYTLGRDSAGRATLTTVETLDAQFPTSNQNHGILRAIPLKYDGHPTDVSVVSVTDGSGTARSYSTDTQDGLLLLTIAAPDYVHGSQVYVITYTQNNVVQYFSDTNDQEFYWDTNGTAWKQSFGSVTASVHVAADLAGALNGMTSCYVGAQGSSQTCDISAAADSTPDEAVDGTVFQTSANNLGAGENLTVAIGFAPTTFTLRDNSFFASGAAIAELVFALLAVLVAVGAIILRLTLLRDAPGRPTTIAEYTVPKGVNLPMASVVSKTTKRAPAASFVSLAVLHNIQIVEQEKESSGLFGGGGKTYWLRLASVEGLDATELDLARLLFGAELQVGAWKQIEKQDTALSKGIYGLMQSTRKAAITEGYIRGGTNLISSLFALAVILFGVLAFFTGTAAMNDDFGGAIPFALLVACGLSLVVVFTAAFKKPLTAKGSELRDYIKGVELYIRLAEKDRFAMLQTPEGALKTQVNAPDWGQVVKIYEKLLPYAVLLGLEDEWAKVLGTYYESLGSQPDWYSGNSGVFNAVLFASAINSWSSVVDSSLAASTSSSSSGGSGGGGFSGGGGGGGGGGGV</sequence>
<evidence type="ECO:0000256" key="2">
    <source>
        <dbReference type="SAM" id="Phobius"/>
    </source>
</evidence>
<dbReference type="InterPro" id="IPR048389">
    <property type="entry name" value="YciQ-like_C"/>
</dbReference>
<keyword evidence="2" id="KW-1133">Transmembrane helix</keyword>
<feature type="transmembrane region" description="Helical" evidence="2">
    <location>
        <begin position="451"/>
        <end position="471"/>
    </location>
</feature>
<keyword evidence="2" id="KW-0472">Membrane</keyword>
<feature type="transmembrane region" description="Helical" evidence="2">
    <location>
        <begin position="477"/>
        <end position="499"/>
    </location>
</feature>
<keyword evidence="2" id="KW-0812">Transmembrane</keyword>
<feature type="compositionally biased region" description="Gly residues" evidence="1">
    <location>
        <begin position="626"/>
        <end position="646"/>
    </location>
</feature>
<protein>
    <submittedName>
        <fullName evidence="5">Membrane protein YgcG</fullName>
    </submittedName>
</protein>
<feature type="domain" description="Predicted membrane protein YciQ-like C-terminal" evidence="4">
    <location>
        <begin position="328"/>
        <end position="575"/>
    </location>
</feature>
<dbReference type="EMBL" id="JAFBBU010000001">
    <property type="protein sequence ID" value="MBM7473573.1"/>
    <property type="molecule type" value="Genomic_DNA"/>
</dbReference>
<accession>A0ABS2L8Z9</accession>
<dbReference type="Proteomes" id="UP000776164">
    <property type="component" value="Unassembled WGS sequence"/>
</dbReference>
<evidence type="ECO:0000259" key="3">
    <source>
        <dbReference type="Pfam" id="PF09972"/>
    </source>
</evidence>
<name>A0ABS2L8Z9_9MICO</name>
<evidence type="ECO:0000259" key="4">
    <source>
        <dbReference type="Pfam" id="PF20990"/>
    </source>
</evidence>
<evidence type="ECO:0000256" key="1">
    <source>
        <dbReference type="SAM" id="MobiDB-lite"/>
    </source>
</evidence>
<comment type="caution">
    <text evidence="5">The sequence shown here is derived from an EMBL/GenBank/DDBJ whole genome shotgun (WGS) entry which is preliminary data.</text>
</comment>
<reference evidence="5 6" key="1">
    <citation type="submission" date="2021-01" db="EMBL/GenBank/DDBJ databases">
        <title>Sequencing the genomes of 1000 actinobacteria strains.</title>
        <authorList>
            <person name="Klenk H.-P."/>
        </authorList>
    </citation>
    <scope>NUCLEOTIDE SEQUENCE [LARGE SCALE GENOMIC DNA]</scope>
    <source>
        <strain evidence="5 6">DSM 13057</strain>
    </source>
</reference>
<keyword evidence="6" id="KW-1185">Reference proteome</keyword>
<gene>
    <name evidence="5" type="ORF">JOE66_003207</name>
</gene>
<dbReference type="Pfam" id="PF20990">
    <property type="entry name" value="DUF2207_C"/>
    <property type="match status" value="1"/>
</dbReference>
<dbReference type="Pfam" id="PF09972">
    <property type="entry name" value="DUF2207"/>
    <property type="match status" value="1"/>
</dbReference>